<dbReference type="Proteomes" id="UP000054324">
    <property type="component" value="Unassembled WGS sequence"/>
</dbReference>
<keyword evidence="1" id="KW-1015">Disulfide bond</keyword>
<sequence>MHRTLLISVIFLTLSGLVSCTEYNVGAIWLMNLRKHTSSDRLTFTKTIFGRRFARGFPKYPLASHILPAIQIDTKNQSFEPEFDNIVKKSRTAEDAFNKFKYLLHRMFCTRLNRWRCCDRYVDPSCTSPPKEIKRIMQGLIDPHFTFSMFFLYNWCLKKWTYKKHGTLSETDFAQTKRSCPDPCLGNPCMRLRWSQPSSWMGTPRRATSMARDIVRHGPVAPSMAFAHPCYCLQCIAPFPTLPTPLDSPLTVLDLCTNLSAPACNAQLTPPPPESSLNETAAATTAIRRPSVTAAYFGTFQNDYKCECDDHALWDANVLTCRLVNPCLRKNPAPCLPENTLRCIAKDDYNVICICKDGFMGKDCSVKRNACIERVNKSLPNGNENCQVNLGNECNPVIGEDTYSCTCRYGYITSLDMGEDNCLLPLNPCYGYAMPSQFESSKQQTGKLPAIRKRGITCLNGGKCLTSVDLTRAVCVCPVTYGIGALFTGVNCEDPVGTWSTWTDTSPCSPADCSTTRYRWRRRVCLDSEGAEVGTPSASRKLRKPAVCFGASEEETTHKVAENLLTAHDRFRPSWGSPGRRDPRVSVKLMFCLNLNWGDSEK</sequence>
<evidence type="ECO:0000256" key="1">
    <source>
        <dbReference type="PROSITE-ProRule" id="PRU00076"/>
    </source>
</evidence>
<evidence type="ECO:0000256" key="2">
    <source>
        <dbReference type="SAM" id="SignalP"/>
    </source>
</evidence>
<dbReference type="RefSeq" id="XP_009170517.1">
    <property type="nucleotide sequence ID" value="XM_009172253.1"/>
</dbReference>
<name>A0A074ZQX4_OPIVI</name>
<comment type="caution">
    <text evidence="1">Lacks conserved residue(s) required for the propagation of feature annotation.</text>
</comment>
<feature type="chain" id="PRO_5001705501" description="EGF-like domain-containing protein" evidence="2">
    <location>
        <begin position="21"/>
        <end position="602"/>
    </location>
</feature>
<dbReference type="PROSITE" id="PS00022">
    <property type="entry name" value="EGF_1"/>
    <property type="match status" value="1"/>
</dbReference>
<accession>A0A074ZQX4</accession>
<feature type="non-terminal residue" evidence="4">
    <location>
        <position position="602"/>
    </location>
</feature>
<dbReference type="CTD" id="20328317"/>
<evidence type="ECO:0000313" key="4">
    <source>
        <dbReference type="EMBL" id="KER25735.1"/>
    </source>
</evidence>
<feature type="disulfide bond" evidence="1">
    <location>
        <begin position="355"/>
        <end position="364"/>
    </location>
</feature>
<protein>
    <recommendedName>
        <fullName evidence="3">EGF-like domain-containing protein</fullName>
    </recommendedName>
</protein>
<dbReference type="GeneID" id="20328317"/>
<dbReference type="STRING" id="6198.A0A074ZQX4"/>
<reference evidence="4 5" key="1">
    <citation type="submission" date="2013-11" db="EMBL/GenBank/DDBJ databases">
        <title>Opisthorchis viverrini - life in the bile duct.</title>
        <authorList>
            <person name="Young N.D."/>
            <person name="Nagarajan N."/>
            <person name="Lin S.J."/>
            <person name="Korhonen P.K."/>
            <person name="Jex A.R."/>
            <person name="Hall R.S."/>
            <person name="Safavi-Hemami H."/>
            <person name="Kaewkong W."/>
            <person name="Bertrand D."/>
            <person name="Gao S."/>
            <person name="Seet Q."/>
            <person name="Wongkham S."/>
            <person name="Teh B.T."/>
            <person name="Wongkham C."/>
            <person name="Intapan P.M."/>
            <person name="Maleewong W."/>
            <person name="Yang X."/>
            <person name="Hu M."/>
            <person name="Wang Z."/>
            <person name="Hofmann A."/>
            <person name="Sternberg P.W."/>
            <person name="Tan P."/>
            <person name="Wang J."/>
            <person name="Gasser R.B."/>
        </authorList>
    </citation>
    <scope>NUCLEOTIDE SEQUENCE [LARGE SCALE GENOMIC DNA]</scope>
</reference>
<evidence type="ECO:0000259" key="3">
    <source>
        <dbReference type="PROSITE" id="PS50026"/>
    </source>
</evidence>
<proteinExistence type="predicted"/>
<feature type="signal peptide" evidence="2">
    <location>
        <begin position="1"/>
        <end position="20"/>
    </location>
</feature>
<keyword evidence="5" id="KW-1185">Reference proteome</keyword>
<organism evidence="4 5">
    <name type="scientific">Opisthorchis viverrini</name>
    <name type="common">Southeast Asian liver fluke</name>
    <dbReference type="NCBI Taxonomy" id="6198"/>
    <lineage>
        <taxon>Eukaryota</taxon>
        <taxon>Metazoa</taxon>
        <taxon>Spiralia</taxon>
        <taxon>Lophotrochozoa</taxon>
        <taxon>Platyhelminthes</taxon>
        <taxon>Trematoda</taxon>
        <taxon>Digenea</taxon>
        <taxon>Opisthorchiida</taxon>
        <taxon>Opisthorchiata</taxon>
        <taxon>Opisthorchiidae</taxon>
        <taxon>Opisthorchis</taxon>
    </lineage>
</organism>
<evidence type="ECO:0000313" key="5">
    <source>
        <dbReference type="Proteomes" id="UP000054324"/>
    </source>
</evidence>
<dbReference type="KEGG" id="ovi:T265_14151"/>
<dbReference type="PROSITE" id="PS50026">
    <property type="entry name" value="EGF_3"/>
    <property type="match status" value="1"/>
</dbReference>
<keyword evidence="1" id="KW-0245">EGF-like domain</keyword>
<dbReference type="SMART" id="SM00181">
    <property type="entry name" value="EGF"/>
    <property type="match status" value="3"/>
</dbReference>
<dbReference type="PROSITE" id="PS01186">
    <property type="entry name" value="EGF_2"/>
    <property type="match status" value="1"/>
</dbReference>
<dbReference type="AlphaFoldDB" id="A0A074ZQX4"/>
<keyword evidence="2" id="KW-0732">Signal</keyword>
<gene>
    <name evidence="4" type="ORF">T265_14151</name>
</gene>
<dbReference type="PROSITE" id="PS51257">
    <property type="entry name" value="PROKAR_LIPOPROTEIN"/>
    <property type="match status" value="1"/>
</dbReference>
<dbReference type="OrthoDB" id="6130531at2759"/>
<dbReference type="Gene3D" id="2.10.25.10">
    <property type="entry name" value="Laminin"/>
    <property type="match status" value="1"/>
</dbReference>
<feature type="domain" description="EGF-like" evidence="3">
    <location>
        <begin position="323"/>
        <end position="365"/>
    </location>
</feature>
<dbReference type="InterPro" id="IPR000742">
    <property type="entry name" value="EGF"/>
</dbReference>
<dbReference type="EMBL" id="KL596767">
    <property type="protein sequence ID" value="KER25735.1"/>
    <property type="molecule type" value="Genomic_DNA"/>
</dbReference>